<evidence type="ECO:0000256" key="5">
    <source>
        <dbReference type="ARBA" id="ARBA00022989"/>
    </source>
</evidence>
<dbReference type="GeneID" id="54473533"/>
<feature type="chain" id="PRO_5025515361" evidence="11">
    <location>
        <begin position="19"/>
        <end position="285"/>
    </location>
</feature>
<keyword evidence="5 10" id="KW-1133">Transmembrane helix</keyword>
<protein>
    <submittedName>
        <fullName evidence="12">Uncharacterized protein</fullName>
    </submittedName>
</protein>
<feature type="region of interest" description="Disordered" evidence="9">
    <location>
        <begin position="213"/>
        <end position="285"/>
    </location>
</feature>
<dbReference type="AlphaFoldDB" id="A0A6A6Q1R8"/>
<evidence type="ECO:0000256" key="8">
    <source>
        <dbReference type="ARBA" id="ARBA00038311"/>
    </source>
</evidence>
<dbReference type="InterPro" id="IPR005595">
    <property type="entry name" value="TRAP_alpha"/>
</dbReference>
<keyword evidence="3 11" id="KW-0732">Signal</keyword>
<keyword evidence="2 10" id="KW-0812">Transmembrane</keyword>
<dbReference type="RefSeq" id="XP_033592505.1">
    <property type="nucleotide sequence ID" value="XM_033732531.1"/>
</dbReference>
<evidence type="ECO:0000256" key="1">
    <source>
        <dbReference type="ARBA" id="ARBA00004115"/>
    </source>
</evidence>
<feature type="transmembrane region" description="Helical" evidence="10">
    <location>
        <begin position="184"/>
        <end position="205"/>
    </location>
</feature>
<evidence type="ECO:0000256" key="7">
    <source>
        <dbReference type="ARBA" id="ARBA00037565"/>
    </source>
</evidence>
<dbReference type="OrthoDB" id="1926781at2759"/>
<evidence type="ECO:0000256" key="3">
    <source>
        <dbReference type="ARBA" id="ARBA00022729"/>
    </source>
</evidence>
<evidence type="ECO:0000256" key="10">
    <source>
        <dbReference type="SAM" id="Phobius"/>
    </source>
</evidence>
<evidence type="ECO:0000256" key="2">
    <source>
        <dbReference type="ARBA" id="ARBA00022692"/>
    </source>
</evidence>
<accession>A0A6A6Q1R8</accession>
<evidence type="ECO:0000256" key="9">
    <source>
        <dbReference type="SAM" id="MobiDB-lite"/>
    </source>
</evidence>
<dbReference type="Pfam" id="PF03896">
    <property type="entry name" value="TRAP_alpha"/>
    <property type="match status" value="1"/>
</dbReference>
<organism evidence="12 13">
    <name type="scientific">Neohortaea acidophila</name>
    <dbReference type="NCBI Taxonomy" id="245834"/>
    <lineage>
        <taxon>Eukaryota</taxon>
        <taxon>Fungi</taxon>
        <taxon>Dikarya</taxon>
        <taxon>Ascomycota</taxon>
        <taxon>Pezizomycotina</taxon>
        <taxon>Dothideomycetes</taxon>
        <taxon>Dothideomycetidae</taxon>
        <taxon>Mycosphaerellales</taxon>
        <taxon>Teratosphaeriaceae</taxon>
        <taxon>Neohortaea</taxon>
    </lineage>
</organism>
<keyword evidence="6 10" id="KW-0472">Membrane</keyword>
<name>A0A6A6Q1R8_9PEZI</name>
<keyword evidence="13" id="KW-1185">Reference proteome</keyword>
<dbReference type="PANTHER" id="PTHR12924:SF0">
    <property type="entry name" value="TRANSLOCON-ASSOCIATED PROTEIN SUBUNIT ALPHA"/>
    <property type="match status" value="1"/>
</dbReference>
<comment type="function">
    <text evidence="7">Is probably involved in a pathway contributing to genomic integrity.</text>
</comment>
<evidence type="ECO:0000256" key="4">
    <source>
        <dbReference type="ARBA" id="ARBA00022824"/>
    </source>
</evidence>
<dbReference type="PANTHER" id="PTHR12924">
    <property type="entry name" value="TRANSLOCON-ASSOCIATED PROTEIN, ALPHA SUBUNIT"/>
    <property type="match status" value="1"/>
</dbReference>
<reference evidence="12" key="1">
    <citation type="journal article" date="2020" name="Stud. Mycol.">
        <title>101 Dothideomycetes genomes: a test case for predicting lifestyles and emergence of pathogens.</title>
        <authorList>
            <person name="Haridas S."/>
            <person name="Albert R."/>
            <person name="Binder M."/>
            <person name="Bloem J."/>
            <person name="Labutti K."/>
            <person name="Salamov A."/>
            <person name="Andreopoulos B."/>
            <person name="Baker S."/>
            <person name="Barry K."/>
            <person name="Bills G."/>
            <person name="Bluhm B."/>
            <person name="Cannon C."/>
            <person name="Castanera R."/>
            <person name="Culley D."/>
            <person name="Daum C."/>
            <person name="Ezra D."/>
            <person name="Gonzalez J."/>
            <person name="Henrissat B."/>
            <person name="Kuo A."/>
            <person name="Liang C."/>
            <person name="Lipzen A."/>
            <person name="Lutzoni F."/>
            <person name="Magnuson J."/>
            <person name="Mondo S."/>
            <person name="Nolan M."/>
            <person name="Ohm R."/>
            <person name="Pangilinan J."/>
            <person name="Park H.-J."/>
            <person name="Ramirez L."/>
            <person name="Alfaro M."/>
            <person name="Sun H."/>
            <person name="Tritt A."/>
            <person name="Yoshinaga Y."/>
            <person name="Zwiers L.-H."/>
            <person name="Turgeon B."/>
            <person name="Goodwin S."/>
            <person name="Spatafora J."/>
            <person name="Crous P."/>
            <person name="Grigoriev I."/>
        </authorList>
    </citation>
    <scope>NUCLEOTIDE SEQUENCE</scope>
    <source>
        <strain evidence="12">CBS 113389</strain>
    </source>
</reference>
<gene>
    <name evidence="12" type="ORF">BDY17DRAFT_290565</name>
</gene>
<evidence type="ECO:0000313" key="13">
    <source>
        <dbReference type="Proteomes" id="UP000799767"/>
    </source>
</evidence>
<proteinExistence type="inferred from homology"/>
<keyword evidence="4" id="KW-0256">Endoplasmic reticulum</keyword>
<feature type="compositionally biased region" description="Basic and acidic residues" evidence="9">
    <location>
        <begin position="264"/>
        <end position="273"/>
    </location>
</feature>
<sequence>MVAVRFLALALTFWRALAAEIQLPEGIAVEEFEEIPADPANKAQTPNLNIDVKAFFPDAEVFGVKLVNGHATRCVVDITNHEPQPISLQFILGSLLTPAGAPGAPDPPVVVRNLTQSRYGVQIPAGASESITYSFATELHPQDLTLALMAILQSSEGGIYSNMLFNETVSIVEAPVSLFDPQIIFLYLFLAAAFGGTCYFIYNTWITTLFPQKRRGGKGGERAKRSSGGSKKVDPTEQVAVVGADGPATTTGAKAYDESWIPAEHLKRPEPRRMGSGRPKSRAAQ</sequence>
<comment type="subcellular location">
    <subcellularLocation>
        <location evidence="1">Endoplasmic reticulum membrane</location>
        <topology evidence="1">Single-pass type I membrane protein</topology>
    </subcellularLocation>
</comment>
<dbReference type="Proteomes" id="UP000799767">
    <property type="component" value="Unassembled WGS sequence"/>
</dbReference>
<comment type="similarity">
    <text evidence="8">Belongs to the IRC22 family.</text>
</comment>
<dbReference type="GO" id="GO:0005789">
    <property type="term" value="C:endoplasmic reticulum membrane"/>
    <property type="evidence" value="ECO:0007669"/>
    <property type="project" value="UniProtKB-SubCell"/>
</dbReference>
<evidence type="ECO:0000313" key="12">
    <source>
        <dbReference type="EMBL" id="KAF2485936.1"/>
    </source>
</evidence>
<evidence type="ECO:0000256" key="11">
    <source>
        <dbReference type="SAM" id="SignalP"/>
    </source>
</evidence>
<evidence type="ECO:0000256" key="6">
    <source>
        <dbReference type="ARBA" id="ARBA00023136"/>
    </source>
</evidence>
<feature type="signal peptide" evidence="11">
    <location>
        <begin position="1"/>
        <end position="18"/>
    </location>
</feature>
<dbReference type="EMBL" id="MU001632">
    <property type="protein sequence ID" value="KAF2485936.1"/>
    <property type="molecule type" value="Genomic_DNA"/>
</dbReference>